<sequence length="286" mass="30955">MHLHHLLYALAALQPVTATSLINFSAANGDNPSTLGILNLEEARGDKISSNTADLYAKLGTDPNSTPALHYHRKEGYIRAEYHALHGQTAEDETYYIGYKFSLGTIEQSLMIFQFKAYAGNDATDNGANIPLSLEFKSGQLHLQYQADYTAKREPQWSKTLSTGTVYSVGIVIHTGKPGWVEFYFDGEKQTFSTSRSTRLEANTWTGQTEPKFGAYRGEEVEIDTYVYDVQIGTELSDIVVAAGLGGSGGSSSSCEWEGHCAGASCSTLNDCSGDLVCKSGVCASP</sequence>
<dbReference type="GeneID" id="37219080"/>
<protein>
    <recommendedName>
        <fullName evidence="4">Concanavalin A-like lectin/glucanase</fullName>
    </recommendedName>
</protein>
<dbReference type="RefSeq" id="XP_025578836.1">
    <property type="nucleotide sequence ID" value="XM_025714215.1"/>
</dbReference>
<keyword evidence="3" id="KW-1185">Reference proteome</keyword>
<dbReference type="OrthoDB" id="3233795at2759"/>
<dbReference type="Proteomes" id="UP000249402">
    <property type="component" value="Unassembled WGS sequence"/>
</dbReference>
<reference evidence="2 3" key="1">
    <citation type="submission" date="2018-02" db="EMBL/GenBank/DDBJ databases">
        <title>The genomes of Aspergillus section Nigri reveals drivers in fungal speciation.</title>
        <authorList>
            <consortium name="DOE Joint Genome Institute"/>
            <person name="Vesth T.C."/>
            <person name="Nybo J."/>
            <person name="Theobald S."/>
            <person name="Brandl J."/>
            <person name="Frisvad J.C."/>
            <person name="Nielsen K.F."/>
            <person name="Lyhne E.K."/>
            <person name="Kogle M.E."/>
            <person name="Kuo A."/>
            <person name="Riley R."/>
            <person name="Clum A."/>
            <person name="Nolan M."/>
            <person name="Lipzen A."/>
            <person name="Salamov A."/>
            <person name="Henrissat B."/>
            <person name="Wiebenga A."/>
            <person name="De vries R.P."/>
            <person name="Grigoriev I.V."/>
            <person name="Mortensen U.H."/>
            <person name="Andersen M.R."/>
            <person name="Baker S.E."/>
        </authorList>
    </citation>
    <scope>NUCLEOTIDE SEQUENCE [LARGE SCALE GENOMIC DNA]</scope>
    <source>
        <strain evidence="2 3">CBS 121593</strain>
    </source>
</reference>
<dbReference type="AlphaFoldDB" id="A0A395HAA1"/>
<feature type="chain" id="PRO_5017274081" description="Concanavalin A-like lectin/glucanase" evidence="1">
    <location>
        <begin position="19"/>
        <end position="286"/>
    </location>
</feature>
<evidence type="ECO:0000256" key="1">
    <source>
        <dbReference type="SAM" id="SignalP"/>
    </source>
</evidence>
<evidence type="ECO:0000313" key="3">
    <source>
        <dbReference type="Proteomes" id="UP000249402"/>
    </source>
</evidence>
<evidence type="ECO:0000313" key="2">
    <source>
        <dbReference type="EMBL" id="RAL04509.1"/>
    </source>
</evidence>
<gene>
    <name evidence="2" type="ORF">BO80DRAFT_202315</name>
</gene>
<dbReference type="VEuPathDB" id="FungiDB:BO80DRAFT_202315"/>
<feature type="signal peptide" evidence="1">
    <location>
        <begin position="1"/>
        <end position="18"/>
    </location>
</feature>
<evidence type="ECO:0008006" key="4">
    <source>
        <dbReference type="Google" id="ProtNLM"/>
    </source>
</evidence>
<keyword evidence="1" id="KW-0732">Signal</keyword>
<accession>A0A395HAA1</accession>
<dbReference type="EMBL" id="KZ824423">
    <property type="protein sequence ID" value="RAL04509.1"/>
    <property type="molecule type" value="Genomic_DNA"/>
</dbReference>
<name>A0A395HAA1_9EURO</name>
<organism evidence="2 3">
    <name type="scientific">Aspergillus ibericus CBS 121593</name>
    <dbReference type="NCBI Taxonomy" id="1448316"/>
    <lineage>
        <taxon>Eukaryota</taxon>
        <taxon>Fungi</taxon>
        <taxon>Dikarya</taxon>
        <taxon>Ascomycota</taxon>
        <taxon>Pezizomycotina</taxon>
        <taxon>Eurotiomycetes</taxon>
        <taxon>Eurotiomycetidae</taxon>
        <taxon>Eurotiales</taxon>
        <taxon>Aspergillaceae</taxon>
        <taxon>Aspergillus</taxon>
        <taxon>Aspergillus subgen. Circumdati</taxon>
    </lineage>
</organism>
<proteinExistence type="predicted"/>